<protein>
    <submittedName>
        <fullName evidence="5">ABC transporter ATP-binding protein</fullName>
    </submittedName>
</protein>
<dbReference type="Proteomes" id="UP001597295">
    <property type="component" value="Unassembled WGS sequence"/>
</dbReference>
<dbReference type="GO" id="GO:0005524">
    <property type="term" value="F:ATP binding"/>
    <property type="evidence" value="ECO:0007669"/>
    <property type="project" value="UniProtKB-KW"/>
</dbReference>
<gene>
    <name evidence="5" type="ORF">ACFSM5_11980</name>
</gene>
<keyword evidence="6" id="KW-1185">Reference proteome</keyword>
<evidence type="ECO:0000256" key="1">
    <source>
        <dbReference type="ARBA" id="ARBA00022448"/>
    </source>
</evidence>
<dbReference type="CDD" id="cd03219">
    <property type="entry name" value="ABC_Mj1267_LivG_branched"/>
    <property type="match status" value="1"/>
</dbReference>
<evidence type="ECO:0000256" key="2">
    <source>
        <dbReference type="ARBA" id="ARBA00022741"/>
    </source>
</evidence>
<proteinExistence type="predicted"/>
<evidence type="ECO:0000256" key="3">
    <source>
        <dbReference type="ARBA" id="ARBA00022840"/>
    </source>
</evidence>
<name>A0ABW5DUX2_9PROT</name>
<dbReference type="RefSeq" id="WP_379876634.1">
    <property type="nucleotide sequence ID" value="NZ_JBHUIP010000012.1"/>
</dbReference>
<keyword evidence="3 5" id="KW-0067">ATP-binding</keyword>
<dbReference type="Pfam" id="PF00005">
    <property type="entry name" value="ABC_tran"/>
    <property type="match status" value="1"/>
</dbReference>
<dbReference type="SUPFAM" id="SSF52540">
    <property type="entry name" value="P-loop containing nucleoside triphosphate hydrolases"/>
    <property type="match status" value="1"/>
</dbReference>
<dbReference type="InterPro" id="IPR027417">
    <property type="entry name" value="P-loop_NTPase"/>
</dbReference>
<accession>A0ABW5DUX2</accession>
<comment type="caution">
    <text evidence="5">The sequence shown here is derived from an EMBL/GenBank/DDBJ whole genome shotgun (WGS) entry which is preliminary data.</text>
</comment>
<dbReference type="InterPro" id="IPR003593">
    <property type="entry name" value="AAA+_ATPase"/>
</dbReference>
<dbReference type="SMART" id="SM00382">
    <property type="entry name" value="AAA"/>
    <property type="match status" value="1"/>
</dbReference>
<keyword evidence="1" id="KW-0813">Transport</keyword>
<sequence length="248" mass="25797">MSLLVARNLAKAYGGVKAVKDVSLSVAAGEVLAVIGPNGAGKSTLFGMIGGQIRPDAGEVTLEGRTISGLPPSRIARLGLGRTFQITGRYASLSPREAVQTALHARHSGFFNLWGKAEVLAREAADAILAEVGIAHLADRTAGDLPYGDLKRVELAIALAGDPQVLLMDEPTAGMAAGERMALMAEVAALASARGLAVLFTEHDMDVVFGHASRVQVVARGATIAEGRPELIRANPLVRSLYLGDVDA</sequence>
<feature type="domain" description="ABC transporter" evidence="4">
    <location>
        <begin position="4"/>
        <end position="245"/>
    </location>
</feature>
<dbReference type="EMBL" id="JBHUIP010000012">
    <property type="protein sequence ID" value="MFD2263609.1"/>
    <property type="molecule type" value="Genomic_DNA"/>
</dbReference>
<dbReference type="PANTHER" id="PTHR45772:SF7">
    <property type="entry name" value="AMINO ACID ABC TRANSPORTER ATP-BINDING PROTEIN"/>
    <property type="match status" value="1"/>
</dbReference>
<dbReference type="Gene3D" id="3.40.50.300">
    <property type="entry name" value="P-loop containing nucleotide triphosphate hydrolases"/>
    <property type="match status" value="1"/>
</dbReference>
<dbReference type="InterPro" id="IPR032823">
    <property type="entry name" value="BCA_ABC_TP_C"/>
</dbReference>
<reference evidence="6" key="1">
    <citation type="journal article" date="2019" name="Int. J. Syst. Evol. Microbiol.">
        <title>The Global Catalogue of Microorganisms (GCM) 10K type strain sequencing project: providing services to taxonomists for standard genome sequencing and annotation.</title>
        <authorList>
            <consortium name="The Broad Institute Genomics Platform"/>
            <consortium name="The Broad Institute Genome Sequencing Center for Infectious Disease"/>
            <person name="Wu L."/>
            <person name="Ma J."/>
        </authorList>
    </citation>
    <scope>NUCLEOTIDE SEQUENCE [LARGE SCALE GENOMIC DNA]</scope>
    <source>
        <strain evidence="6">CGMCC 1.19062</strain>
    </source>
</reference>
<evidence type="ECO:0000313" key="5">
    <source>
        <dbReference type="EMBL" id="MFD2263609.1"/>
    </source>
</evidence>
<evidence type="ECO:0000313" key="6">
    <source>
        <dbReference type="Proteomes" id="UP001597295"/>
    </source>
</evidence>
<dbReference type="PROSITE" id="PS50893">
    <property type="entry name" value="ABC_TRANSPORTER_2"/>
    <property type="match status" value="1"/>
</dbReference>
<dbReference type="InterPro" id="IPR051120">
    <property type="entry name" value="ABC_AA/LPS_Transport"/>
</dbReference>
<organism evidence="5 6">
    <name type="scientific">Lacibacterium aquatile</name>
    <dbReference type="NCBI Taxonomy" id="1168082"/>
    <lineage>
        <taxon>Bacteria</taxon>
        <taxon>Pseudomonadati</taxon>
        <taxon>Pseudomonadota</taxon>
        <taxon>Alphaproteobacteria</taxon>
        <taxon>Rhodospirillales</taxon>
        <taxon>Rhodospirillaceae</taxon>
    </lineage>
</organism>
<dbReference type="InterPro" id="IPR003439">
    <property type="entry name" value="ABC_transporter-like_ATP-bd"/>
</dbReference>
<dbReference type="Pfam" id="PF12399">
    <property type="entry name" value="BCA_ABC_TP_C"/>
    <property type="match status" value="1"/>
</dbReference>
<evidence type="ECO:0000259" key="4">
    <source>
        <dbReference type="PROSITE" id="PS50893"/>
    </source>
</evidence>
<dbReference type="PANTHER" id="PTHR45772">
    <property type="entry name" value="CONSERVED COMPONENT OF ABC TRANSPORTER FOR NATURAL AMINO ACIDS-RELATED"/>
    <property type="match status" value="1"/>
</dbReference>
<keyword evidence="2" id="KW-0547">Nucleotide-binding</keyword>